<dbReference type="CDD" id="cd18799">
    <property type="entry name" value="SF2_C_EcoAI-like"/>
    <property type="match status" value="1"/>
</dbReference>
<protein>
    <submittedName>
        <fullName evidence="3">Heavy metal transporter</fullName>
    </submittedName>
</protein>
<gene>
    <name evidence="3" type="ORF">BI308_03515</name>
</gene>
<keyword evidence="1" id="KW-0175">Coiled coil</keyword>
<dbReference type="SMART" id="SM00487">
    <property type="entry name" value="DEXDc"/>
    <property type="match status" value="1"/>
</dbReference>
<dbReference type="GO" id="GO:0005524">
    <property type="term" value="F:ATP binding"/>
    <property type="evidence" value="ECO:0007669"/>
    <property type="project" value="UniProtKB-KW"/>
</dbReference>
<dbReference type="STRING" id="1925591.BI308_03515"/>
<dbReference type="InterPro" id="IPR014001">
    <property type="entry name" value="Helicase_ATP-bd"/>
</dbReference>
<dbReference type="PANTHER" id="PTHR47396:SF1">
    <property type="entry name" value="ATP-DEPENDENT HELICASE IRC3-RELATED"/>
    <property type="match status" value="1"/>
</dbReference>
<dbReference type="Gene3D" id="3.90.1570.30">
    <property type="match status" value="1"/>
</dbReference>
<dbReference type="Pfam" id="PF00271">
    <property type="entry name" value="Helicase_C"/>
    <property type="match status" value="1"/>
</dbReference>
<dbReference type="GO" id="GO:0009035">
    <property type="term" value="F:type I site-specific deoxyribonuclease activity"/>
    <property type="evidence" value="ECO:0007669"/>
    <property type="project" value="UniProtKB-EC"/>
</dbReference>
<evidence type="ECO:0000313" key="3">
    <source>
        <dbReference type="EMBL" id="OJJ27126.1"/>
    </source>
</evidence>
<dbReference type="Pfam" id="PF13643">
    <property type="entry name" value="DUF4145"/>
    <property type="match status" value="1"/>
</dbReference>
<feature type="domain" description="Helicase ATP-binding" evidence="2">
    <location>
        <begin position="363"/>
        <end position="521"/>
    </location>
</feature>
<dbReference type="Proteomes" id="UP000183940">
    <property type="component" value="Unassembled WGS sequence"/>
</dbReference>
<dbReference type="InterPro" id="IPR050742">
    <property type="entry name" value="Helicase_Restrict-Modif_Enz"/>
</dbReference>
<organism evidence="3 4">
    <name type="scientific">Roseofilum reptotaenium AO1-A</name>
    <dbReference type="NCBI Taxonomy" id="1925591"/>
    <lineage>
        <taxon>Bacteria</taxon>
        <taxon>Bacillati</taxon>
        <taxon>Cyanobacteriota</taxon>
        <taxon>Cyanophyceae</taxon>
        <taxon>Desertifilales</taxon>
        <taxon>Desertifilaceae</taxon>
        <taxon>Roseofilum</taxon>
    </lineage>
</organism>
<dbReference type="InterPro" id="IPR007409">
    <property type="entry name" value="Restrct_endonuc_type1_HsdR_N"/>
</dbReference>
<dbReference type="GO" id="GO:0005829">
    <property type="term" value="C:cytosol"/>
    <property type="evidence" value="ECO:0007669"/>
    <property type="project" value="TreeGrafter"/>
</dbReference>
<dbReference type="EMBL" id="MLAW01000003">
    <property type="protein sequence ID" value="OJJ27126.1"/>
    <property type="molecule type" value="Genomic_DNA"/>
</dbReference>
<dbReference type="GO" id="GO:0009307">
    <property type="term" value="P:DNA restriction-modification system"/>
    <property type="evidence" value="ECO:0007669"/>
    <property type="project" value="UniProtKB-KW"/>
</dbReference>
<dbReference type="Pfam" id="PF08463">
    <property type="entry name" value="EcoEI_R_C"/>
    <property type="match status" value="1"/>
</dbReference>
<evidence type="ECO:0000313" key="4">
    <source>
        <dbReference type="Proteomes" id="UP000183940"/>
    </source>
</evidence>
<dbReference type="CDD" id="cd18032">
    <property type="entry name" value="DEXHc_RE_I_III_res"/>
    <property type="match status" value="1"/>
</dbReference>
<dbReference type="InterPro" id="IPR027417">
    <property type="entry name" value="P-loop_NTPase"/>
</dbReference>
<dbReference type="SUPFAM" id="SSF52540">
    <property type="entry name" value="P-loop containing nucleoside triphosphate hydrolases"/>
    <property type="match status" value="2"/>
</dbReference>
<dbReference type="InterPro" id="IPR006935">
    <property type="entry name" value="Helicase/UvrB_N"/>
</dbReference>
<proteinExistence type="predicted"/>
<name>A0A1L9QWX1_9CYAN</name>
<dbReference type="Pfam" id="PF04313">
    <property type="entry name" value="HSDR_N"/>
    <property type="match status" value="1"/>
</dbReference>
<dbReference type="PROSITE" id="PS51192">
    <property type="entry name" value="HELICASE_ATP_BIND_1"/>
    <property type="match status" value="1"/>
</dbReference>
<dbReference type="Pfam" id="PF04851">
    <property type="entry name" value="ResIII"/>
    <property type="match status" value="1"/>
</dbReference>
<dbReference type="InterPro" id="IPR013670">
    <property type="entry name" value="EcoEI_R_C_dom"/>
</dbReference>
<dbReference type="GO" id="GO:0003677">
    <property type="term" value="F:DNA binding"/>
    <property type="evidence" value="ECO:0007669"/>
    <property type="project" value="UniProtKB-KW"/>
</dbReference>
<dbReference type="InterPro" id="IPR001650">
    <property type="entry name" value="Helicase_C-like"/>
</dbReference>
<sequence length="1113" mass="128168">MTSNFDFLQTHYPQLHQSASQTEQLINSAPRASCFYARYTLEQAVIWLYQNDPYLQPPNSDNLGALIHEQTFKDNLTPGLFPKIRIILKIGNAAAHHTTPLTSKDARRLAEELYHFLYWLTRYYTPDGRNLPALNFNPDLIPEAATSDLTLEQVQQLESDLSQSQEMQRLAESRQQQTAAELEAAKAELARLKQENRKKSDRHDYNEADTRTYLIDVLLKEAGWPIHLSESTEYRVQGMPNESGQGRVDYVYWGDNGKPLAIVEAKRSRKSPQEGQHQAKLYADCLENEYNQRPIIFYSNGYEHWIWDDRTYPPRPIQGFLKKDELDRLIFRRTHSQPLDGLTPDSNIVNRCYQKEAIRRIGQRFDSRQRKALLVMATGTGKTRTAIALVDVLTRASWIKRVLFLADRTALLNQAQRAFKKHLPNPITANLIKNEDPETANLVLSTYPTISNRINQTEGEQRSFGPGYFDLVIVDEAHRSIYRKYRQIFTYFDSLLLGLTATPRDEVERDTYQVFDLEPGLPTFAYELANAIKDGHLVPPKGIDVPFKFMRSGIKYADLSPEEQKEYEEKFGDEDTGEIPDKVNATALNTWLFNQDTVDKTLKLLMEKGLKTEGGDRLGKTIIFARNHQHAEFIAARFNFNYPHYKGEFCQVIDSKNPYAQNLLDDFSEPDKQPTIAVSVDMLDTGVDVPEIVNLVFFKPVYSRIKFNQMIGRGTRLCPELFGPGLDKQEFLVFDLCGNFDYFSQDIAASNAKITESLSAHLFKKRLELSQSVTSALQDSLFNQLHQKVASMPKDNFLVRPHLEKVEEFSQRSRWNHLTEDDREAISQSLASLPDSLPAENHLTKRFDLLCVKLQLAILNQTRDFELLRDKVRDFGNNLEQKANIPMVAQKLELITEMQQEEWWRDATPESIESLHRDLRELLKFVDRSTQEIVYTDFTDELGELRDAEVPTATPAFSREQYRKKVETYIRNNENHVAVAKLKRNLPLTNEDLTELEKMLFSSDAIENRDKFEEVYGEKMSLKRLVRQIVGLDRKAAKEAFSKYLDTHDFSANQIRFIENIIDYLTQNGVMPPGLLYEVPFTNWHSQGLDGVFGDSDASSIIEILNELNTRAG</sequence>
<evidence type="ECO:0000256" key="1">
    <source>
        <dbReference type="SAM" id="Coils"/>
    </source>
</evidence>
<dbReference type="PANTHER" id="PTHR47396">
    <property type="entry name" value="TYPE I RESTRICTION ENZYME ECOKI R PROTEIN"/>
    <property type="match status" value="1"/>
</dbReference>
<comment type="caution">
    <text evidence="3">The sequence shown here is derived from an EMBL/GenBank/DDBJ whole genome shotgun (WGS) entry which is preliminary data.</text>
</comment>
<feature type="coiled-coil region" evidence="1">
    <location>
        <begin position="154"/>
        <end position="202"/>
    </location>
</feature>
<keyword evidence="4" id="KW-1185">Reference proteome</keyword>
<evidence type="ECO:0000259" key="2">
    <source>
        <dbReference type="PROSITE" id="PS51192"/>
    </source>
</evidence>
<dbReference type="InterPro" id="IPR025285">
    <property type="entry name" value="DUF4145"/>
</dbReference>
<reference evidence="3" key="1">
    <citation type="submission" date="2016-10" db="EMBL/GenBank/DDBJ databases">
        <title>CRISPR-Cas defence system in Roseofilum reptotaenium: evidence of a bacteriophage-cyanobacterium arms race in the coral black band disease.</title>
        <authorList>
            <person name="Buerger P."/>
            <person name="Wood-Charlson E.M."/>
            <person name="Weynberg K.D."/>
            <person name="Willis B."/>
            <person name="Van Oppen M.J."/>
        </authorList>
    </citation>
    <scope>NUCLEOTIDE SEQUENCE [LARGE SCALE GENOMIC DNA]</scope>
    <source>
        <strain evidence="3">AO1-A</strain>
    </source>
</reference>
<dbReference type="Gene3D" id="3.40.50.300">
    <property type="entry name" value="P-loop containing nucleotide triphosphate hydrolases"/>
    <property type="match status" value="2"/>
</dbReference>
<accession>A0A1L9QWX1</accession>
<dbReference type="AlphaFoldDB" id="A0A1L9QWX1"/>